<dbReference type="EMBL" id="OZ019910">
    <property type="protein sequence ID" value="CAK9211524.1"/>
    <property type="molecule type" value="Genomic_DNA"/>
</dbReference>
<dbReference type="InterPro" id="IPR002634">
    <property type="entry name" value="BolA"/>
</dbReference>
<dbReference type="InterPro" id="IPR036065">
    <property type="entry name" value="BolA-like_sf"/>
</dbReference>
<keyword evidence="4" id="KW-1185">Reference proteome</keyword>
<dbReference type="PANTHER" id="PTHR12735:SF27">
    <property type="entry name" value="BOLA-LIKE PROTEIN 2"/>
    <property type="match status" value="1"/>
</dbReference>
<dbReference type="InterPro" id="IPR045115">
    <property type="entry name" value="BOL2"/>
</dbReference>
<evidence type="ECO:0000256" key="1">
    <source>
        <dbReference type="RuleBase" id="RU003860"/>
    </source>
</evidence>
<dbReference type="SUPFAM" id="SSF82657">
    <property type="entry name" value="BolA-like"/>
    <property type="match status" value="1"/>
</dbReference>
<accession>A0ABP0U3R2</accession>
<comment type="similarity">
    <text evidence="1">Belongs to the BolA/IbaG family.</text>
</comment>
<evidence type="ECO:0000256" key="2">
    <source>
        <dbReference type="SAM" id="MobiDB-lite"/>
    </source>
</evidence>
<name>A0ABP0U3R2_9BRYO</name>
<reference evidence="3" key="1">
    <citation type="submission" date="2024-02" db="EMBL/GenBank/DDBJ databases">
        <authorList>
            <consortium name="ELIXIR-Norway"/>
            <consortium name="Elixir Norway"/>
        </authorList>
    </citation>
    <scope>NUCLEOTIDE SEQUENCE</scope>
</reference>
<protein>
    <recommendedName>
        <fullName evidence="5">BolA-like protein</fullName>
    </recommendedName>
</protein>
<evidence type="ECO:0000313" key="4">
    <source>
        <dbReference type="Proteomes" id="UP001497512"/>
    </source>
</evidence>
<evidence type="ECO:0008006" key="5">
    <source>
        <dbReference type="Google" id="ProtNLM"/>
    </source>
</evidence>
<dbReference type="Pfam" id="PF01722">
    <property type="entry name" value="BolA"/>
    <property type="match status" value="1"/>
</dbReference>
<feature type="compositionally biased region" description="Polar residues" evidence="2">
    <location>
        <begin position="101"/>
        <end position="118"/>
    </location>
</feature>
<organism evidence="3 4">
    <name type="scientific">Sphagnum troendelagicum</name>
    <dbReference type="NCBI Taxonomy" id="128251"/>
    <lineage>
        <taxon>Eukaryota</taxon>
        <taxon>Viridiplantae</taxon>
        <taxon>Streptophyta</taxon>
        <taxon>Embryophyta</taxon>
        <taxon>Bryophyta</taxon>
        <taxon>Sphagnophytina</taxon>
        <taxon>Sphagnopsida</taxon>
        <taxon>Sphagnales</taxon>
        <taxon>Sphagnaceae</taxon>
        <taxon>Sphagnum</taxon>
    </lineage>
</organism>
<gene>
    <name evidence="3" type="ORF">CSSPTR1EN2_LOCUS10754</name>
</gene>
<proteinExistence type="inferred from homology"/>
<evidence type="ECO:0000313" key="3">
    <source>
        <dbReference type="EMBL" id="CAK9211524.1"/>
    </source>
</evidence>
<sequence>MGQNNPSAMGGVSKASVEATLTIKLQPVHLDVVDTSGGCGASFDIQVVSAAFEGKRLLERHRLVNAALSEEMKEIHALSIRKALTPQQWKEQQQLQPQVPTNIPQQPIEQQKNLTATV</sequence>
<dbReference type="Gene3D" id="3.10.20.90">
    <property type="entry name" value="Phosphatidylinositol 3-kinase Catalytic Subunit, Chain A, domain 1"/>
    <property type="match status" value="1"/>
</dbReference>
<feature type="region of interest" description="Disordered" evidence="2">
    <location>
        <begin position="89"/>
        <end position="118"/>
    </location>
</feature>
<feature type="compositionally biased region" description="Low complexity" evidence="2">
    <location>
        <begin position="89"/>
        <end position="100"/>
    </location>
</feature>
<dbReference type="Proteomes" id="UP001497512">
    <property type="component" value="Chromosome 18"/>
</dbReference>
<dbReference type="PANTHER" id="PTHR12735">
    <property type="entry name" value="BOLA-LIKE PROTEIN-RELATED"/>
    <property type="match status" value="1"/>
</dbReference>